<reference evidence="1" key="2">
    <citation type="journal article" date="2015" name="Data Brief">
        <title>Shoot transcriptome of the giant reed, Arundo donax.</title>
        <authorList>
            <person name="Barrero R.A."/>
            <person name="Guerrero F.D."/>
            <person name="Moolhuijzen P."/>
            <person name="Goolsby J.A."/>
            <person name="Tidwell J."/>
            <person name="Bellgard S.E."/>
            <person name="Bellgard M.I."/>
        </authorList>
    </citation>
    <scope>NUCLEOTIDE SEQUENCE</scope>
    <source>
        <tissue evidence="1">Shoot tissue taken approximately 20 cm above the soil surface</tissue>
    </source>
</reference>
<sequence>MHGGRFLPTVLASSAAALGACRETKITFHLKGFFLSMSAWSSGLVH</sequence>
<proteinExistence type="predicted"/>
<dbReference type="PROSITE" id="PS51257">
    <property type="entry name" value="PROKAR_LIPOPROTEIN"/>
    <property type="match status" value="1"/>
</dbReference>
<evidence type="ECO:0000313" key="1">
    <source>
        <dbReference type="EMBL" id="JAD87313.1"/>
    </source>
</evidence>
<accession>A0A0A9DKW0</accession>
<dbReference type="AlphaFoldDB" id="A0A0A9DKW0"/>
<organism evidence="1">
    <name type="scientific">Arundo donax</name>
    <name type="common">Giant reed</name>
    <name type="synonym">Donax arundinaceus</name>
    <dbReference type="NCBI Taxonomy" id="35708"/>
    <lineage>
        <taxon>Eukaryota</taxon>
        <taxon>Viridiplantae</taxon>
        <taxon>Streptophyta</taxon>
        <taxon>Embryophyta</taxon>
        <taxon>Tracheophyta</taxon>
        <taxon>Spermatophyta</taxon>
        <taxon>Magnoliopsida</taxon>
        <taxon>Liliopsida</taxon>
        <taxon>Poales</taxon>
        <taxon>Poaceae</taxon>
        <taxon>PACMAD clade</taxon>
        <taxon>Arundinoideae</taxon>
        <taxon>Arundineae</taxon>
        <taxon>Arundo</taxon>
    </lineage>
</organism>
<reference evidence="1" key="1">
    <citation type="submission" date="2014-09" db="EMBL/GenBank/DDBJ databases">
        <authorList>
            <person name="Magalhaes I.L.F."/>
            <person name="Oliveira U."/>
            <person name="Santos F.R."/>
            <person name="Vidigal T.H.D.A."/>
            <person name="Brescovit A.D."/>
            <person name="Santos A.J."/>
        </authorList>
    </citation>
    <scope>NUCLEOTIDE SEQUENCE</scope>
    <source>
        <tissue evidence="1">Shoot tissue taken approximately 20 cm above the soil surface</tissue>
    </source>
</reference>
<protein>
    <submittedName>
        <fullName evidence="1">SDG123</fullName>
    </submittedName>
</protein>
<dbReference type="EMBL" id="GBRH01210582">
    <property type="protein sequence ID" value="JAD87313.1"/>
    <property type="molecule type" value="Transcribed_RNA"/>
</dbReference>
<name>A0A0A9DKW0_ARUDO</name>